<protein>
    <submittedName>
        <fullName evidence="1">Uncharacterized protein</fullName>
    </submittedName>
</protein>
<dbReference type="Proteomes" id="UP000188879">
    <property type="component" value="Unassembled WGS sequence"/>
</dbReference>
<sequence length="90" mass="10433">MNSVNVRVVKKGDPEWEMVFPFFSTQDDWIVIHISSEHIGDPVYNAIFDWLEETDCRSYEFSQGTPWGLAGLTIVFPERDVAMLFRLTFG</sequence>
<organism evidence="1 2">
    <name type="scientific">Teichococcus deserti</name>
    <dbReference type="NCBI Taxonomy" id="1817963"/>
    <lineage>
        <taxon>Bacteria</taxon>
        <taxon>Pseudomonadati</taxon>
        <taxon>Pseudomonadota</taxon>
        <taxon>Alphaproteobacteria</taxon>
        <taxon>Acetobacterales</taxon>
        <taxon>Roseomonadaceae</taxon>
        <taxon>Roseomonas</taxon>
    </lineage>
</organism>
<gene>
    <name evidence="1" type="ORF">BKE38_08650</name>
</gene>
<dbReference type="EMBL" id="MLCO01000069">
    <property type="protein sequence ID" value="ONG55726.1"/>
    <property type="molecule type" value="Genomic_DNA"/>
</dbReference>
<dbReference type="RefSeq" id="WP_076956950.1">
    <property type="nucleotide sequence ID" value="NZ_MLCO01000069.1"/>
</dbReference>
<comment type="caution">
    <text evidence="1">The sequence shown here is derived from an EMBL/GenBank/DDBJ whole genome shotgun (WGS) entry which is preliminary data.</text>
</comment>
<proteinExistence type="predicted"/>
<reference evidence="1 2" key="1">
    <citation type="submission" date="2016-10" db="EMBL/GenBank/DDBJ databases">
        <title>Draft Genome sequence of Roseomonas sp. strain M3.</title>
        <authorList>
            <person name="Subhash Y."/>
            <person name="Lee S."/>
        </authorList>
    </citation>
    <scope>NUCLEOTIDE SEQUENCE [LARGE SCALE GENOMIC DNA]</scope>
    <source>
        <strain evidence="1 2">M3</strain>
    </source>
</reference>
<evidence type="ECO:0000313" key="1">
    <source>
        <dbReference type="EMBL" id="ONG55726.1"/>
    </source>
</evidence>
<dbReference type="AlphaFoldDB" id="A0A1V2H4J9"/>
<keyword evidence="2" id="KW-1185">Reference proteome</keyword>
<accession>A0A1V2H4J9</accession>
<evidence type="ECO:0000313" key="2">
    <source>
        <dbReference type="Proteomes" id="UP000188879"/>
    </source>
</evidence>
<name>A0A1V2H4J9_9PROT</name>